<sequence>MFTTPGRFTEPSMSRFVLSSFLELEMSLSREVLLGPPKNFPRFTRRPFSPVLSLLFLFFVEVLSLNENNYLAI</sequence>
<keyword evidence="1" id="KW-1133">Transmembrane helix</keyword>
<name>A0AAP0BIS3_9ASPA</name>
<gene>
    <name evidence="2" type="ORF">KSP39_PZI010500</name>
</gene>
<dbReference type="EMBL" id="JBBWWQ010000008">
    <property type="protein sequence ID" value="KAK8940463.1"/>
    <property type="molecule type" value="Genomic_DNA"/>
</dbReference>
<keyword evidence="1" id="KW-0472">Membrane</keyword>
<accession>A0AAP0BIS3</accession>
<keyword evidence="1" id="KW-0812">Transmembrane</keyword>
<keyword evidence="3" id="KW-1185">Reference proteome</keyword>
<comment type="caution">
    <text evidence="2">The sequence shown here is derived from an EMBL/GenBank/DDBJ whole genome shotgun (WGS) entry which is preliminary data.</text>
</comment>
<dbReference type="AlphaFoldDB" id="A0AAP0BIS3"/>
<evidence type="ECO:0000313" key="2">
    <source>
        <dbReference type="EMBL" id="KAK8940463.1"/>
    </source>
</evidence>
<proteinExistence type="predicted"/>
<evidence type="ECO:0000256" key="1">
    <source>
        <dbReference type="SAM" id="Phobius"/>
    </source>
</evidence>
<organism evidence="2 3">
    <name type="scientific">Platanthera zijinensis</name>
    <dbReference type="NCBI Taxonomy" id="2320716"/>
    <lineage>
        <taxon>Eukaryota</taxon>
        <taxon>Viridiplantae</taxon>
        <taxon>Streptophyta</taxon>
        <taxon>Embryophyta</taxon>
        <taxon>Tracheophyta</taxon>
        <taxon>Spermatophyta</taxon>
        <taxon>Magnoliopsida</taxon>
        <taxon>Liliopsida</taxon>
        <taxon>Asparagales</taxon>
        <taxon>Orchidaceae</taxon>
        <taxon>Orchidoideae</taxon>
        <taxon>Orchideae</taxon>
        <taxon>Orchidinae</taxon>
        <taxon>Platanthera</taxon>
    </lineage>
</organism>
<reference evidence="2 3" key="1">
    <citation type="journal article" date="2022" name="Nat. Plants">
        <title>Genomes of leafy and leafless Platanthera orchids illuminate the evolution of mycoheterotrophy.</title>
        <authorList>
            <person name="Li M.H."/>
            <person name="Liu K.W."/>
            <person name="Li Z."/>
            <person name="Lu H.C."/>
            <person name="Ye Q.L."/>
            <person name="Zhang D."/>
            <person name="Wang J.Y."/>
            <person name="Li Y.F."/>
            <person name="Zhong Z.M."/>
            <person name="Liu X."/>
            <person name="Yu X."/>
            <person name="Liu D.K."/>
            <person name="Tu X.D."/>
            <person name="Liu B."/>
            <person name="Hao Y."/>
            <person name="Liao X.Y."/>
            <person name="Jiang Y.T."/>
            <person name="Sun W.H."/>
            <person name="Chen J."/>
            <person name="Chen Y.Q."/>
            <person name="Ai Y."/>
            <person name="Zhai J.W."/>
            <person name="Wu S.S."/>
            <person name="Zhou Z."/>
            <person name="Hsiao Y.Y."/>
            <person name="Wu W.L."/>
            <person name="Chen Y.Y."/>
            <person name="Lin Y.F."/>
            <person name="Hsu J.L."/>
            <person name="Li C.Y."/>
            <person name="Wang Z.W."/>
            <person name="Zhao X."/>
            <person name="Zhong W.Y."/>
            <person name="Ma X.K."/>
            <person name="Ma L."/>
            <person name="Huang J."/>
            <person name="Chen G.Z."/>
            <person name="Huang M.Z."/>
            <person name="Huang L."/>
            <person name="Peng D.H."/>
            <person name="Luo Y.B."/>
            <person name="Zou S.Q."/>
            <person name="Chen S.P."/>
            <person name="Lan S."/>
            <person name="Tsai W.C."/>
            <person name="Van de Peer Y."/>
            <person name="Liu Z.J."/>
        </authorList>
    </citation>
    <scope>NUCLEOTIDE SEQUENCE [LARGE SCALE GENOMIC DNA]</scope>
    <source>
        <strain evidence="2">Lor287</strain>
    </source>
</reference>
<protein>
    <submittedName>
        <fullName evidence="2">Uncharacterized protein</fullName>
    </submittedName>
</protein>
<evidence type="ECO:0000313" key="3">
    <source>
        <dbReference type="Proteomes" id="UP001418222"/>
    </source>
</evidence>
<feature type="transmembrane region" description="Helical" evidence="1">
    <location>
        <begin position="48"/>
        <end position="65"/>
    </location>
</feature>
<dbReference type="Proteomes" id="UP001418222">
    <property type="component" value="Unassembled WGS sequence"/>
</dbReference>